<dbReference type="PROSITE" id="PS50977">
    <property type="entry name" value="HTH_TETR_2"/>
    <property type="match status" value="1"/>
</dbReference>
<dbReference type="OrthoDB" id="9795011at2"/>
<reference evidence="6 7" key="1">
    <citation type="journal article" date="2011" name="J. Bacteriol.">
        <title>Draft Genome Sequence of Gordonia neofelifaecis NRRL B-59395, a Cholesterol-Degrading Actinomycete.</title>
        <authorList>
            <person name="Ge F."/>
            <person name="Li W."/>
            <person name="Chen G."/>
            <person name="Liu Y."/>
            <person name="Zhang G."/>
            <person name="Yong B."/>
            <person name="Wang Q."/>
            <person name="Wang N."/>
            <person name="Huang Z."/>
            <person name="Li W."/>
            <person name="Wang J."/>
            <person name="Wu C."/>
            <person name="Xie Q."/>
            <person name="Liu G."/>
        </authorList>
    </citation>
    <scope>NUCLEOTIDE SEQUENCE [LARGE SCALE GENOMIC DNA]</scope>
    <source>
        <strain evidence="6 7">NRRL B-59395</strain>
    </source>
</reference>
<keyword evidence="3" id="KW-0804">Transcription</keyword>
<dbReference type="InterPro" id="IPR036271">
    <property type="entry name" value="Tet_transcr_reg_TetR-rel_C_sf"/>
</dbReference>
<keyword evidence="7" id="KW-1185">Reference proteome</keyword>
<feature type="domain" description="HTH tetR-type" evidence="5">
    <location>
        <begin position="7"/>
        <end position="67"/>
    </location>
</feature>
<evidence type="ECO:0000256" key="4">
    <source>
        <dbReference type="PROSITE-ProRule" id="PRU00335"/>
    </source>
</evidence>
<dbReference type="Gene3D" id="1.10.357.10">
    <property type="entry name" value="Tetracycline Repressor, domain 2"/>
    <property type="match status" value="1"/>
</dbReference>
<evidence type="ECO:0000256" key="1">
    <source>
        <dbReference type="ARBA" id="ARBA00023015"/>
    </source>
</evidence>
<dbReference type="InterPro" id="IPR009057">
    <property type="entry name" value="Homeodomain-like_sf"/>
</dbReference>
<dbReference type="PANTHER" id="PTHR30055">
    <property type="entry name" value="HTH-TYPE TRANSCRIPTIONAL REGULATOR RUTR"/>
    <property type="match status" value="1"/>
</dbReference>
<dbReference type="Pfam" id="PF17932">
    <property type="entry name" value="TetR_C_24"/>
    <property type="match status" value="1"/>
</dbReference>
<dbReference type="AlphaFoldDB" id="F1YIM3"/>
<dbReference type="Proteomes" id="UP000035065">
    <property type="component" value="Unassembled WGS sequence"/>
</dbReference>
<dbReference type="PANTHER" id="PTHR30055:SF234">
    <property type="entry name" value="HTH-TYPE TRANSCRIPTIONAL REGULATOR BETI"/>
    <property type="match status" value="1"/>
</dbReference>
<dbReference type="Pfam" id="PF00440">
    <property type="entry name" value="TetR_N"/>
    <property type="match status" value="1"/>
</dbReference>
<dbReference type="EMBL" id="AEUD01000006">
    <property type="protein sequence ID" value="EGD55331.1"/>
    <property type="molecule type" value="Genomic_DNA"/>
</dbReference>
<evidence type="ECO:0000313" key="6">
    <source>
        <dbReference type="EMBL" id="EGD55331.1"/>
    </source>
</evidence>
<dbReference type="Gene3D" id="1.10.10.60">
    <property type="entry name" value="Homeodomain-like"/>
    <property type="match status" value="1"/>
</dbReference>
<dbReference type="InterPro" id="IPR050109">
    <property type="entry name" value="HTH-type_TetR-like_transc_reg"/>
</dbReference>
<dbReference type="GO" id="GO:0003700">
    <property type="term" value="F:DNA-binding transcription factor activity"/>
    <property type="evidence" value="ECO:0007669"/>
    <property type="project" value="TreeGrafter"/>
</dbReference>
<comment type="caution">
    <text evidence="6">The sequence shown here is derived from an EMBL/GenBank/DDBJ whole genome shotgun (WGS) entry which is preliminary data.</text>
</comment>
<evidence type="ECO:0000259" key="5">
    <source>
        <dbReference type="PROSITE" id="PS50977"/>
    </source>
</evidence>
<dbReference type="SUPFAM" id="SSF48498">
    <property type="entry name" value="Tetracyclin repressor-like, C-terminal domain"/>
    <property type="match status" value="1"/>
</dbReference>
<gene>
    <name evidence="6" type="ORF">SCNU_08736</name>
</gene>
<keyword evidence="1" id="KW-0805">Transcription regulation</keyword>
<keyword evidence="2 4" id="KW-0238">DNA-binding</keyword>
<dbReference type="GO" id="GO:0000976">
    <property type="term" value="F:transcription cis-regulatory region binding"/>
    <property type="evidence" value="ECO:0007669"/>
    <property type="project" value="TreeGrafter"/>
</dbReference>
<dbReference type="InterPro" id="IPR041490">
    <property type="entry name" value="KstR2_TetR_C"/>
</dbReference>
<organism evidence="6 7">
    <name type="scientific">Gordonia neofelifaecis NRRL B-59395</name>
    <dbReference type="NCBI Taxonomy" id="644548"/>
    <lineage>
        <taxon>Bacteria</taxon>
        <taxon>Bacillati</taxon>
        <taxon>Actinomycetota</taxon>
        <taxon>Actinomycetes</taxon>
        <taxon>Mycobacteriales</taxon>
        <taxon>Gordoniaceae</taxon>
        <taxon>Gordonia</taxon>
    </lineage>
</organism>
<feature type="DNA-binding region" description="H-T-H motif" evidence="4">
    <location>
        <begin position="30"/>
        <end position="49"/>
    </location>
</feature>
<protein>
    <recommendedName>
        <fullName evidence="5">HTH tetR-type domain-containing protein</fullName>
    </recommendedName>
</protein>
<dbReference type="RefSeq" id="WP_009678980.1">
    <property type="nucleotide sequence ID" value="NZ_AEUD01000006.1"/>
</dbReference>
<evidence type="ECO:0000256" key="2">
    <source>
        <dbReference type="ARBA" id="ARBA00023125"/>
    </source>
</evidence>
<dbReference type="InterPro" id="IPR001647">
    <property type="entry name" value="HTH_TetR"/>
</dbReference>
<dbReference type="eggNOG" id="COG1309">
    <property type="taxonomic scope" value="Bacteria"/>
</dbReference>
<accession>F1YIM3</accession>
<dbReference type="PRINTS" id="PR00455">
    <property type="entry name" value="HTHTETR"/>
</dbReference>
<dbReference type="STRING" id="644548.SCNU_08736"/>
<name>F1YIM3_9ACTN</name>
<evidence type="ECO:0000313" key="7">
    <source>
        <dbReference type="Proteomes" id="UP000035065"/>
    </source>
</evidence>
<sequence>MQGSKADRTRANVRAAAAASFAESGFQAATTAEIARRAGVSEGTVFQHYASKLGLLTAVTREFYGLLQAEAEAVIGDDGLGPSAKLRRLVHDWCDVMATRWDLVQVYIHTAQAFPGTELAEVVIDSNRRYTRIYTRIIDEMKLSGELDAALPTSLARDMIFGTLEHSARGQRYAGRPVHTSDVGRQVVDLLLGAGRPRSCAPSDDEQLARIEAKIDRLLEHQD</sequence>
<proteinExistence type="predicted"/>
<evidence type="ECO:0000256" key="3">
    <source>
        <dbReference type="ARBA" id="ARBA00023163"/>
    </source>
</evidence>
<dbReference type="SUPFAM" id="SSF46689">
    <property type="entry name" value="Homeodomain-like"/>
    <property type="match status" value="1"/>
</dbReference>